<dbReference type="PANTHER" id="PTHR34293:SF1">
    <property type="entry name" value="HTH-TYPE TRANSCRIPTIONAL REGULATOR TRMBL2"/>
    <property type="match status" value="1"/>
</dbReference>
<evidence type="ECO:0000313" key="3">
    <source>
        <dbReference type="Proteomes" id="UP000176678"/>
    </source>
</evidence>
<dbReference type="Pfam" id="PF01978">
    <property type="entry name" value="TrmB"/>
    <property type="match status" value="1"/>
</dbReference>
<dbReference type="AlphaFoldDB" id="A0A1F7VFB6"/>
<accession>A0A1F7VFB6</accession>
<name>A0A1F7VFB6_9BACT</name>
<dbReference type="STRING" id="1802410.A3H75_00305"/>
<dbReference type="InterPro" id="IPR051797">
    <property type="entry name" value="TrmB-like"/>
</dbReference>
<feature type="domain" description="Transcription regulator TrmB N-terminal" evidence="1">
    <location>
        <begin position="17"/>
        <end position="72"/>
    </location>
</feature>
<proteinExistence type="predicted"/>
<gene>
    <name evidence="2" type="ORF">A3H75_00305</name>
</gene>
<dbReference type="SUPFAM" id="SSF46785">
    <property type="entry name" value="Winged helix' DNA-binding domain"/>
    <property type="match status" value="1"/>
</dbReference>
<evidence type="ECO:0000259" key="1">
    <source>
        <dbReference type="Pfam" id="PF01978"/>
    </source>
</evidence>
<dbReference type="Gene3D" id="1.10.10.10">
    <property type="entry name" value="Winged helix-like DNA-binding domain superfamily/Winged helix DNA-binding domain"/>
    <property type="match status" value="1"/>
</dbReference>
<dbReference type="PANTHER" id="PTHR34293">
    <property type="entry name" value="HTH-TYPE TRANSCRIPTIONAL REGULATOR TRMBL2"/>
    <property type="match status" value="1"/>
</dbReference>
<sequence>MAKADKPALQRHVLLLLEKLGLSRNEAKCYLAALALGSAKMADIAKEAHINRVNAYSSVKCLSERGLVEHEVASDGRRVTAAPLAHLLQLARDFQKDTSKLRWKIEDVIPKLAALIAQRSGVPSLVMGDVLFFRGYDSFFKIAERTLQSPIGSEICFLEAFDYFHPETDHDYDERYYIPKRLARNITARALHVRGDYASKLKTRDANTKRETRFLPSDVEFPCSMYIYADEVGFVWTTEHQVGLVVQGGPLVALMRLLFELLWKMVGEREKQSKKK</sequence>
<dbReference type="InterPro" id="IPR036390">
    <property type="entry name" value="WH_DNA-bd_sf"/>
</dbReference>
<dbReference type="InterPro" id="IPR036388">
    <property type="entry name" value="WH-like_DNA-bd_sf"/>
</dbReference>
<dbReference type="InterPro" id="IPR002831">
    <property type="entry name" value="Tscrpt_reg_TrmB_N"/>
</dbReference>
<dbReference type="Proteomes" id="UP000176678">
    <property type="component" value="Unassembled WGS sequence"/>
</dbReference>
<reference evidence="2 3" key="1">
    <citation type="journal article" date="2016" name="Nat. Commun.">
        <title>Thousands of microbial genomes shed light on interconnected biogeochemical processes in an aquifer system.</title>
        <authorList>
            <person name="Anantharaman K."/>
            <person name="Brown C.T."/>
            <person name="Hug L.A."/>
            <person name="Sharon I."/>
            <person name="Castelle C.J."/>
            <person name="Probst A.J."/>
            <person name="Thomas B.C."/>
            <person name="Singh A."/>
            <person name="Wilkins M.J."/>
            <person name="Karaoz U."/>
            <person name="Brodie E.L."/>
            <person name="Williams K.H."/>
            <person name="Hubbard S.S."/>
            <person name="Banfield J.F."/>
        </authorList>
    </citation>
    <scope>NUCLEOTIDE SEQUENCE [LARGE SCALE GENOMIC DNA]</scope>
</reference>
<dbReference type="EMBL" id="MGES01000014">
    <property type="protein sequence ID" value="OGL89121.1"/>
    <property type="molecule type" value="Genomic_DNA"/>
</dbReference>
<comment type="caution">
    <text evidence="2">The sequence shown here is derived from an EMBL/GenBank/DDBJ whole genome shotgun (WGS) entry which is preliminary data.</text>
</comment>
<organism evidence="2 3">
    <name type="scientific">Candidatus Uhrbacteria bacterium RIFCSPLOWO2_02_FULL_51_9</name>
    <dbReference type="NCBI Taxonomy" id="1802410"/>
    <lineage>
        <taxon>Bacteria</taxon>
        <taxon>Candidatus Uhriibacteriota</taxon>
    </lineage>
</organism>
<evidence type="ECO:0000313" key="2">
    <source>
        <dbReference type="EMBL" id="OGL89121.1"/>
    </source>
</evidence>
<protein>
    <recommendedName>
        <fullName evidence="1">Transcription regulator TrmB N-terminal domain-containing protein</fullName>
    </recommendedName>
</protein>